<dbReference type="Proteomes" id="UP000608345">
    <property type="component" value="Unassembled WGS sequence"/>
</dbReference>
<reference evidence="1" key="1">
    <citation type="journal article" date="2014" name="Int. J. Syst. Evol. Microbiol.">
        <title>Complete genome sequence of Corynebacterium casei LMG S-19264T (=DSM 44701T), isolated from a smear-ripened cheese.</title>
        <authorList>
            <consortium name="US DOE Joint Genome Institute (JGI-PGF)"/>
            <person name="Walter F."/>
            <person name="Albersmeier A."/>
            <person name="Kalinowski J."/>
            <person name="Ruckert C."/>
        </authorList>
    </citation>
    <scope>NUCLEOTIDE SEQUENCE</scope>
    <source>
        <strain evidence="1">KCTC 23732</strain>
    </source>
</reference>
<gene>
    <name evidence="1" type="ORF">GCM10011450_25670</name>
</gene>
<sequence>MIDATTALIIERDNGEGTPDKACKEGEDTSKCWPGNRQAGCQAVKPRVCR</sequence>
<dbReference type="AlphaFoldDB" id="A0A918MZV2"/>
<evidence type="ECO:0000313" key="1">
    <source>
        <dbReference type="EMBL" id="GGW94706.1"/>
    </source>
</evidence>
<name>A0A918MZV2_9BURK</name>
<protein>
    <submittedName>
        <fullName evidence="1">Uncharacterized protein</fullName>
    </submittedName>
</protein>
<comment type="caution">
    <text evidence="1">The sequence shown here is derived from an EMBL/GenBank/DDBJ whole genome shotgun (WGS) entry which is preliminary data.</text>
</comment>
<proteinExistence type="predicted"/>
<keyword evidence="2" id="KW-1185">Reference proteome</keyword>
<accession>A0A918MZV2</accession>
<reference evidence="1" key="2">
    <citation type="submission" date="2020-09" db="EMBL/GenBank/DDBJ databases">
        <authorList>
            <person name="Sun Q."/>
            <person name="Kim S."/>
        </authorList>
    </citation>
    <scope>NUCLEOTIDE SEQUENCE</scope>
    <source>
        <strain evidence="1">KCTC 23732</strain>
    </source>
</reference>
<dbReference type="EMBL" id="BMYS01000023">
    <property type="protein sequence ID" value="GGW94706.1"/>
    <property type="molecule type" value="Genomic_DNA"/>
</dbReference>
<organism evidence="1 2">
    <name type="scientific">Advenella faeciporci</name>
    <dbReference type="NCBI Taxonomy" id="797535"/>
    <lineage>
        <taxon>Bacteria</taxon>
        <taxon>Pseudomonadati</taxon>
        <taxon>Pseudomonadota</taxon>
        <taxon>Betaproteobacteria</taxon>
        <taxon>Burkholderiales</taxon>
        <taxon>Alcaligenaceae</taxon>
    </lineage>
</organism>
<evidence type="ECO:0000313" key="2">
    <source>
        <dbReference type="Proteomes" id="UP000608345"/>
    </source>
</evidence>